<evidence type="ECO:0000313" key="3">
    <source>
        <dbReference type="Proteomes" id="UP000834106"/>
    </source>
</evidence>
<dbReference type="InterPro" id="IPR017900">
    <property type="entry name" value="4Fe4S_Fe_S_CS"/>
</dbReference>
<dbReference type="GO" id="GO:0005739">
    <property type="term" value="C:mitochondrion"/>
    <property type="evidence" value="ECO:0007669"/>
    <property type="project" value="TreeGrafter"/>
</dbReference>
<sequence>MLLLNNMQNKLLNRTTLKENIRALKKEFKIYRWNPDNPYQKPDLQSYFVDLSTCGPMVLDALQKIKAEDDSSEYKQTPAERKRLDGLYECILCACCSTSCPSYWWNPEQILGPAALLHGTVGLQTVEMILQKNGYKH</sequence>
<dbReference type="PANTHER" id="PTHR11921:SF40">
    <property type="entry name" value="SUCCINATE DEHYDROGENASE [UBIQUINONE] IRON-SULFUR SUBUNIT 3, MITOCHONDRIAL"/>
    <property type="match status" value="1"/>
</dbReference>
<dbReference type="PANTHER" id="PTHR11921">
    <property type="entry name" value="SUCCINATE DEHYDROGENASE IRON-SULFUR PROTEIN"/>
    <property type="match status" value="1"/>
</dbReference>
<dbReference type="Proteomes" id="UP000834106">
    <property type="component" value="Chromosome 1"/>
</dbReference>
<accession>A0AAD1YQL6</accession>
<feature type="domain" description="4Fe-4S ferredoxin-type" evidence="1">
    <location>
        <begin position="80"/>
        <end position="110"/>
    </location>
</feature>
<dbReference type="InterPro" id="IPR009051">
    <property type="entry name" value="Helical_ferredxn"/>
</dbReference>
<name>A0AAD1YQL6_9LAMI</name>
<proteinExistence type="predicted"/>
<dbReference type="PROSITE" id="PS51379">
    <property type="entry name" value="4FE4S_FER_2"/>
    <property type="match status" value="1"/>
</dbReference>
<dbReference type="GO" id="GO:0022904">
    <property type="term" value="P:respiratory electron transport chain"/>
    <property type="evidence" value="ECO:0007669"/>
    <property type="project" value="TreeGrafter"/>
</dbReference>
<dbReference type="Gene3D" id="1.10.1060.10">
    <property type="entry name" value="Alpha-helical ferredoxin"/>
    <property type="match status" value="1"/>
</dbReference>
<dbReference type="SUPFAM" id="SSF46548">
    <property type="entry name" value="alpha-helical ferredoxin"/>
    <property type="match status" value="1"/>
</dbReference>
<evidence type="ECO:0000259" key="1">
    <source>
        <dbReference type="PROSITE" id="PS51379"/>
    </source>
</evidence>
<dbReference type="InterPro" id="IPR017896">
    <property type="entry name" value="4Fe4S_Fe-S-bd"/>
</dbReference>
<gene>
    <name evidence="2" type="ORF">FPE_LOCUS588</name>
</gene>
<dbReference type="GO" id="GO:0051536">
    <property type="term" value="F:iron-sulfur cluster binding"/>
    <property type="evidence" value="ECO:0007669"/>
    <property type="project" value="InterPro"/>
</dbReference>
<dbReference type="EMBL" id="OU503036">
    <property type="protein sequence ID" value="CAI9753157.1"/>
    <property type="molecule type" value="Genomic_DNA"/>
</dbReference>
<dbReference type="PROSITE" id="PS00198">
    <property type="entry name" value="4FE4S_FER_1"/>
    <property type="match status" value="1"/>
</dbReference>
<keyword evidence="3" id="KW-1185">Reference proteome</keyword>
<dbReference type="GO" id="GO:0009060">
    <property type="term" value="P:aerobic respiration"/>
    <property type="evidence" value="ECO:0007669"/>
    <property type="project" value="TreeGrafter"/>
</dbReference>
<dbReference type="InterPro" id="IPR050573">
    <property type="entry name" value="SDH/FRD_Iron-Sulfur"/>
</dbReference>
<evidence type="ECO:0000313" key="2">
    <source>
        <dbReference type="EMBL" id="CAI9753157.1"/>
    </source>
</evidence>
<reference evidence="2" key="1">
    <citation type="submission" date="2023-05" db="EMBL/GenBank/DDBJ databases">
        <authorList>
            <person name="Huff M."/>
        </authorList>
    </citation>
    <scope>NUCLEOTIDE SEQUENCE</scope>
</reference>
<dbReference type="AlphaFoldDB" id="A0AAD1YQL6"/>
<organism evidence="2 3">
    <name type="scientific">Fraxinus pennsylvanica</name>
    <dbReference type="NCBI Taxonomy" id="56036"/>
    <lineage>
        <taxon>Eukaryota</taxon>
        <taxon>Viridiplantae</taxon>
        <taxon>Streptophyta</taxon>
        <taxon>Embryophyta</taxon>
        <taxon>Tracheophyta</taxon>
        <taxon>Spermatophyta</taxon>
        <taxon>Magnoliopsida</taxon>
        <taxon>eudicotyledons</taxon>
        <taxon>Gunneridae</taxon>
        <taxon>Pentapetalae</taxon>
        <taxon>asterids</taxon>
        <taxon>lamiids</taxon>
        <taxon>Lamiales</taxon>
        <taxon>Oleaceae</taxon>
        <taxon>Oleeae</taxon>
        <taxon>Fraxinus</taxon>
    </lineage>
</organism>
<protein>
    <recommendedName>
        <fullName evidence="1">4Fe-4S ferredoxin-type domain-containing protein</fullName>
    </recommendedName>
</protein>